<sequence length="159" mass="17792">MKECGELYEIVVFTASLSKYADPLLDLLDIHRVIDHRLFRESCTQHIGTYVKDLFRMGRPLSQMIIIDNSPHSYAFNPQNALPCESWFDDKNDGELLELLRILQHLADPSVGDVMAEMALMGVSGVSHIPGYETLQIGDDGSDDGDVTYDNGNEGDENE</sequence>
<proteinExistence type="inferred from homology"/>
<comment type="function">
    <text evidence="1">Essential component of the TIM23 complex, a complex that mediates the translocation of transit peptide-containing proteins across the mitochondrial inner membrane.</text>
</comment>
<dbReference type="SMART" id="SM00577">
    <property type="entry name" value="CPDc"/>
    <property type="match status" value="1"/>
</dbReference>
<dbReference type="PROSITE" id="PS50969">
    <property type="entry name" value="FCP1"/>
    <property type="match status" value="1"/>
</dbReference>
<reference evidence="4" key="1">
    <citation type="journal article" date="2020" name="J. Eukaryot. Microbiol.">
        <title>De novo Sequencing, Assembly and Annotation of the Transcriptome for the Free-Living Testate Amoeba Arcella intermedia.</title>
        <authorList>
            <person name="Ribeiro G.M."/>
            <person name="Porfirio-Sousa A.L."/>
            <person name="Maurer-Alcala X.X."/>
            <person name="Katz L.A."/>
            <person name="Lahr D.J.G."/>
        </authorList>
    </citation>
    <scope>NUCLEOTIDE SEQUENCE</scope>
</reference>
<dbReference type="InterPro" id="IPR050365">
    <property type="entry name" value="TIM50"/>
</dbReference>
<evidence type="ECO:0000256" key="2">
    <source>
        <dbReference type="SAM" id="MobiDB-lite"/>
    </source>
</evidence>
<comment type="similarity">
    <text evidence="1">Belongs to the TIM50 family.</text>
</comment>
<dbReference type="InterPro" id="IPR036412">
    <property type="entry name" value="HAD-like_sf"/>
</dbReference>
<evidence type="ECO:0000259" key="3">
    <source>
        <dbReference type="PROSITE" id="PS50969"/>
    </source>
</evidence>
<accession>A0A6B2LGD7</accession>
<comment type="subunit">
    <text evidence="1">Component of the TIM23 complex.</text>
</comment>
<keyword evidence="1" id="KW-0496">Mitochondrion</keyword>
<dbReference type="PANTHER" id="PTHR12210">
    <property type="entry name" value="DULLARD PROTEIN PHOSPHATASE"/>
    <property type="match status" value="1"/>
</dbReference>
<organism evidence="4">
    <name type="scientific">Arcella intermedia</name>
    <dbReference type="NCBI Taxonomy" id="1963864"/>
    <lineage>
        <taxon>Eukaryota</taxon>
        <taxon>Amoebozoa</taxon>
        <taxon>Tubulinea</taxon>
        <taxon>Elardia</taxon>
        <taxon>Arcellinida</taxon>
        <taxon>Sphaerothecina</taxon>
        <taxon>Arcellidae</taxon>
        <taxon>Arcella</taxon>
    </lineage>
</organism>
<keyword evidence="1" id="KW-0653">Protein transport</keyword>
<feature type="compositionally biased region" description="Acidic residues" evidence="2">
    <location>
        <begin position="140"/>
        <end position="159"/>
    </location>
</feature>
<protein>
    <recommendedName>
        <fullName evidence="1">Mitochondrial import inner membrane translocase subunit TIM50</fullName>
    </recommendedName>
</protein>
<dbReference type="EMBL" id="GIBP01007147">
    <property type="protein sequence ID" value="NDV36116.1"/>
    <property type="molecule type" value="Transcribed_RNA"/>
</dbReference>
<dbReference type="Pfam" id="PF03031">
    <property type="entry name" value="NIF"/>
    <property type="match status" value="1"/>
</dbReference>
<feature type="domain" description="FCP1 homology" evidence="3">
    <location>
        <begin position="1"/>
        <end position="106"/>
    </location>
</feature>
<dbReference type="SUPFAM" id="SSF56784">
    <property type="entry name" value="HAD-like"/>
    <property type="match status" value="1"/>
</dbReference>
<dbReference type="Gene3D" id="3.40.50.1000">
    <property type="entry name" value="HAD superfamily/HAD-like"/>
    <property type="match status" value="1"/>
</dbReference>
<comment type="subcellular location">
    <subcellularLocation>
        <location evidence="1">Mitochondrion inner membrane</location>
        <topology evidence="1">Single-pass membrane protein</topology>
    </subcellularLocation>
</comment>
<feature type="region of interest" description="Disordered" evidence="2">
    <location>
        <begin position="135"/>
        <end position="159"/>
    </location>
</feature>
<dbReference type="GO" id="GO:0005744">
    <property type="term" value="C:TIM23 mitochondrial import inner membrane translocase complex"/>
    <property type="evidence" value="ECO:0007669"/>
    <property type="project" value="UniProtKB-UniRule"/>
</dbReference>
<keyword evidence="1" id="KW-0811">Translocation</keyword>
<dbReference type="AlphaFoldDB" id="A0A6B2LGD7"/>
<dbReference type="CDD" id="cd07521">
    <property type="entry name" value="HAD_FCP1-like"/>
    <property type="match status" value="1"/>
</dbReference>
<dbReference type="InterPro" id="IPR023214">
    <property type="entry name" value="HAD_sf"/>
</dbReference>
<keyword evidence="1" id="KW-0809">Transit peptide</keyword>
<evidence type="ECO:0000313" key="4">
    <source>
        <dbReference type="EMBL" id="NDV36116.1"/>
    </source>
</evidence>
<dbReference type="GO" id="GO:0015031">
    <property type="term" value="P:protein transport"/>
    <property type="evidence" value="ECO:0007669"/>
    <property type="project" value="UniProtKB-KW"/>
</dbReference>
<name>A0A6B2LGD7_9EUKA</name>
<dbReference type="InterPro" id="IPR004274">
    <property type="entry name" value="FCP1_dom"/>
</dbReference>
<evidence type="ECO:0000256" key="1">
    <source>
        <dbReference type="RuleBase" id="RU365079"/>
    </source>
</evidence>
<keyword evidence="1" id="KW-0813">Transport</keyword>